<dbReference type="SMART" id="SM01266">
    <property type="entry name" value="Mac"/>
    <property type="match status" value="1"/>
</dbReference>
<gene>
    <name evidence="5" type="ORF">BN1708_006268</name>
</gene>
<proteinExistence type="inferred from homology"/>
<feature type="region of interest" description="Disordered" evidence="3">
    <location>
        <begin position="806"/>
        <end position="828"/>
    </location>
</feature>
<dbReference type="InterPro" id="IPR055334">
    <property type="entry name" value="PEX8-like"/>
</dbReference>
<evidence type="ECO:0000256" key="2">
    <source>
        <dbReference type="ARBA" id="ARBA00022679"/>
    </source>
</evidence>
<protein>
    <recommendedName>
        <fullName evidence="4">Maltose/galactoside acetyltransferase domain-containing protein</fullName>
    </recommendedName>
</protein>
<evidence type="ECO:0000259" key="4">
    <source>
        <dbReference type="SMART" id="SM01266"/>
    </source>
</evidence>
<dbReference type="PANTHER" id="PTHR39214:SF1">
    <property type="entry name" value="MICROBODY (PEROXISOME) BIOGENESIS PROTEIN PEROXIN 8 (EUROFUNG)"/>
    <property type="match status" value="1"/>
</dbReference>
<dbReference type="AlphaFoldDB" id="A0A0G4MIR0"/>
<organism evidence="5 6">
    <name type="scientific">Verticillium longisporum</name>
    <name type="common">Verticillium dahliae var. longisporum</name>
    <dbReference type="NCBI Taxonomy" id="100787"/>
    <lineage>
        <taxon>Eukaryota</taxon>
        <taxon>Fungi</taxon>
        <taxon>Dikarya</taxon>
        <taxon>Ascomycota</taxon>
        <taxon>Pezizomycotina</taxon>
        <taxon>Sordariomycetes</taxon>
        <taxon>Hypocreomycetidae</taxon>
        <taxon>Glomerellales</taxon>
        <taxon>Plectosphaerellaceae</taxon>
        <taxon>Verticillium</taxon>
    </lineage>
</organism>
<name>A0A0G4MIR0_VERLO</name>
<evidence type="ECO:0000256" key="1">
    <source>
        <dbReference type="ARBA" id="ARBA00007274"/>
    </source>
</evidence>
<feature type="domain" description="Maltose/galactoside acetyltransferase" evidence="4">
    <location>
        <begin position="12"/>
        <end position="64"/>
    </location>
</feature>
<dbReference type="CDD" id="cd03357">
    <property type="entry name" value="LbH_MAT_GAT"/>
    <property type="match status" value="1"/>
</dbReference>
<dbReference type="Pfam" id="PF26001">
    <property type="entry name" value="Pex8"/>
    <property type="match status" value="1"/>
</dbReference>
<comment type="similarity">
    <text evidence="1">Belongs to the transferase hexapeptide repeat family.</text>
</comment>
<evidence type="ECO:0000313" key="5">
    <source>
        <dbReference type="EMBL" id="CRK34124.1"/>
    </source>
</evidence>
<dbReference type="SUPFAM" id="SSF51161">
    <property type="entry name" value="Trimeric LpxA-like enzymes"/>
    <property type="match status" value="1"/>
</dbReference>
<dbReference type="InterPro" id="IPR001451">
    <property type="entry name" value="Hexapep"/>
</dbReference>
<dbReference type="Pfam" id="PF14602">
    <property type="entry name" value="Hexapep_2"/>
    <property type="match status" value="1"/>
</dbReference>
<dbReference type="STRING" id="100787.A0A0G4MIR0"/>
<dbReference type="InterPro" id="IPR024688">
    <property type="entry name" value="Mac_dom"/>
</dbReference>
<dbReference type="Proteomes" id="UP000044602">
    <property type="component" value="Unassembled WGS sequence"/>
</dbReference>
<accession>A0A0G4MIR0</accession>
<dbReference type="GO" id="GO:0016407">
    <property type="term" value="F:acetyltransferase activity"/>
    <property type="evidence" value="ECO:0007669"/>
    <property type="project" value="InterPro"/>
</dbReference>
<keyword evidence="2" id="KW-0808">Transferase</keyword>
<evidence type="ECO:0000313" key="6">
    <source>
        <dbReference type="Proteomes" id="UP000044602"/>
    </source>
</evidence>
<dbReference type="Pfam" id="PF12464">
    <property type="entry name" value="Mac"/>
    <property type="match status" value="1"/>
</dbReference>
<dbReference type="InterPro" id="IPR011004">
    <property type="entry name" value="Trimer_LpxA-like_sf"/>
</dbReference>
<dbReference type="PANTHER" id="PTHR39214">
    <property type="entry name" value="MICROBODY (PEROXISOME) BIOGENESIS PROTEIN PEROXIN 8 (EUROFUNG)"/>
    <property type="match status" value="1"/>
</dbReference>
<dbReference type="EMBL" id="CVQH01022861">
    <property type="protein sequence ID" value="CRK34124.1"/>
    <property type="molecule type" value="Genomic_DNA"/>
</dbReference>
<reference evidence="5 6" key="1">
    <citation type="submission" date="2015-05" db="EMBL/GenBank/DDBJ databases">
        <authorList>
            <person name="Wang D.B."/>
            <person name="Wang M."/>
        </authorList>
    </citation>
    <scope>NUCLEOTIDE SEQUENCE [LARGE SCALE GENOMIC DNA]</scope>
    <source>
        <strain evidence="5">VL1</strain>
    </source>
</reference>
<keyword evidence="6" id="KW-1185">Reference proteome</keyword>
<sequence length="928" mass="102226">MDIRTIDREENRRRMANGELYYAFSPDLIADRQRCRKAYQRLNAAGDVSRRELVELWKDLNCDETPLPPQAMSQEEDDMLLQDWPWIDSPIRMDYGHNVKLGRNVYVNVNSTWIDTCLISIGSRTLIGPNCSFFSGTHPLDPTLRNGTQGPESGKPITIGDDCWFGGNCIVLPGVTIGRGVTVGAGSVVTKDVPDHVVVAGGSRWTKGCLKDNAVARWRVAGAEPNKYTAPNIILREPNMPADRLLNTVLQLYRNVHDDHKTNQIVGSTTNLLTTLSNPLNLGVLTSQLLIAPAIWHRRDGLRTSLRIISIYNTAALRVRDHELDPTTHQGQRQSGGLTSEVWARAVAKGADDRSHRWQHLLVLTGVLMGMEGNDRRSLSNGLRSTLEQAVVTAANLAMETATIEGPMATGSIVLALNYAFPLLSETRRSLINYDALLPLTVQAMVGEEGFQNGDFLAAINNDIQDVGPQIHWAPTSPSYAMLQALESKPIMGGMGPLSRLAAFAVEQATNPAVVLAAHTALMDFSNRVRHQWQATRLSSIDSLDESMRYTTEASQVTVPALWQTFKKMLYATVTTLQAIVARSLLDPSLRSREVAPELATRTLRTLRDLFFIGSRDNNSSFQVYSFTYLTSLDTLVRYPDAAVAFLAGIKPTSPSAVRSHSLYHPVHRSLDLFYLNVAEHLPLNIPTEACDELIVQPATTYLTHTGPPTSLSLEIFESAHSAILSALACPHNGPMTVKVVPFYVDTLFASFPSHISTRQFRVAFKTIMQIVSPPYPISATDPYLSETLLEMVRFRALSAGVEPLPPTPDALAQAEDNENQPPQPHSEQSSLVVTLIDALPFLPLPLVEEWMTVTARTMAEIADPAMRKLVRERFVEVLVSGELDVERAAIGVAWWGTKGGRELVIGRSAPPAMMSGALVDEERASKL</sequence>
<dbReference type="Gene3D" id="2.160.10.10">
    <property type="entry name" value="Hexapeptide repeat proteins"/>
    <property type="match status" value="1"/>
</dbReference>
<evidence type="ECO:0000256" key="3">
    <source>
        <dbReference type="SAM" id="MobiDB-lite"/>
    </source>
</evidence>